<accession>A0A1I7DW16</accession>
<keyword evidence="3" id="KW-1185">Reference proteome</keyword>
<evidence type="ECO:0000313" key="3">
    <source>
        <dbReference type="Proteomes" id="UP000182466"/>
    </source>
</evidence>
<dbReference type="RefSeq" id="WP_027260413.1">
    <property type="nucleotide sequence ID" value="NZ_FPAW01000036.1"/>
</dbReference>
<name>A0A1I7DW16_9RHOB</name>
<evidence type="ECO:0000313" key="2">
    <source>
        <dbReference type="EMBL" id="SFU15843.1"/>
    </source>
</evidence>
<gene>
    <name evidence="2" type="ORF">SAMN05216236_13613</name>
</gene>
<dbReference type="Proteomes" id="UP000182466">
    <property type="component" value="Unassembled WGS sequence"/>
</dbReference>
<dbReference type="AlphaFoldDB" id="A0A1I7DW16"/>
<sequence>MTCDAENFFLHRKLRTAEGAEKSETVEDIPPPELIEQGKNLPKPTEFCRRVLAWGFCPMRSESHR</sequence>
<evidence type="ECO:0000256" key="1">
    <source>
        <dbReference type="SAM" id="MobiDB-lite"/>
    </source>
</evidence>
<reference evidence="2 3" key="1">
    <citation type="submission" date="2016-10" db="EMBL/GenBank/DDBJ databases">
        <authorList>
            <person name="de Groot N.N."/>
        </authorList>
    </citation>
    <scope>NUCLEOTIDE SEQUENCE [LARGE SCALE GENOMIC DNA]</scope>
    <source>
        <strain evidence="2 3">CGMCC 1.10959</strain>
    </source>
</reference>
<protein>
    <submittedName>
        <fullName evidence="2">Uncharacterized protein</fullName>
    </submittedName>
</protein>
<dbReference type="EMBL" id="FPAW01000036">
    <property type="protein sequence ID" value="SFU15843.1"/>
    <property type="molecule type" value="Genomic_DNA"/>
</dbReference>
<dbReference type="STRING" id="999627.SAMN05216236_13613"/>
<proteinExistence type="predicted"/>
<organism evidence="2 3">
    <name type="scientific">Sedimentitalea nanhaiensis</name>
    <dbReference type="NCBI Taxonomy" id="999627"/>
    <lineage>
        <taxon>Bacteria</taxon>
        <taxon>Pseudomonadati</taxon>
        <taxon>Pseudomonadota</taxon>
        <taxon>Alphaproteobacteria</taxon>
        <taxon>Rhodobacterales</taxon>
        <taxon>Paracoccaceae</taxon>
        <taxon>Sedimentitalea</taxon>
    </lineage>
</organism>
<feature type="region of interest" description="Disordered" evidence="1">
    <location>
        <begin position="19"/>
        <end position="40"/>
    </location>
</feature>